<evidence type="ECO:0000313" key="3">
    <source>
        <dbReference type="EMBL" id="KAL2513131.1"/>
    </source>
</evidence>
<feature type="compositionally biased region" description="Basic and acidic residues" evidence="1">
    <location>
        <begin position="22"/>
        <end position="33"/>
    </location>
</feature>
<evidence type="ECO:0000259" key="2">
    <source>
        <dbReference type="Pfam" id="PF20167"/>
    </source>
</evidence>
<feature type="compositionally biased region" description="Acidic residues" evidence="1">
    <location>
        <begin position="292"/>
        <end position="303"/>
    </location>
</feature>
<evidence type="ECO:0000256" key="1">
    <source>
        <dbReference type="SAM" id="MobiDB-lite"/>
    </source>
</evidence>
<protein>
    <recommendedName>
        <fullName evidence="2">Putative plant transposon protein domain-containing protein</fullName>
    </recommendedName>
</protein>
<dbReference type="EMBL" id="JBFOLK010000005">
    <property type="protein sequence ID" value="KAL2513131.1"/>
    <property type="molecule type" value="Genomic_DNA"/>
</dbReference>
<feature type="compositionally biased region" description="Basic residues" evidence="1">
    <location>
        <begin position="1"/>
        <end position="13"/>
    </location>
</feature>
<feature type="region of interest" description="Disordered" evidence="1">
    <location>
        <begin position="278"/>
        <end position="325"/>
    </location>
</feature>
<proteinExistence type="predicted"/>
<dbReference type="Proteomes" id="UP001604336">
    <property type="component" value="Unassembled WGS sequence"/>
</dbReference>
<accession>A0ABD1TK67</accession>
<dbReference type="InterPro" id="IPR046796">
    <property type="entry name" value="Transposase_32_dom"/>
</dbReference>
<feature type="region of interest" description="Disordered" evidence="1">
    <location>
        <begin position="1"/>
        <end position="33"/>
    </location>
</feature>
<comment type="caution">
    <text evidence="3">The sequence shown here is derived from an EMBL/GenBank/DDBJ whole genome shotgun (WGS) entry which is preliminary data.</text>
</comment>
<evidence type="ECO:0000313" key="4">
    <source>
        <dbReference type="Proteomes" id="UP001604336"/>
    </source>
</evidence>
<reference evidence="4" key="1">
    <citation type="submission" date="2024-07" db="EMBL/GenBank/DDBJ databases">
        <title>Two chromosome-level genome assemblies of Korean endemic species Abeliophyllum distichum and Forsythia ovata (Oleaceae).</title>
        <authorList>
            <person name="Jang H."/>
        </authorList>
    </citation>
    <scope>NUCLEOTIDE SEQUENCE [LARGE SCALE GENOMIC DNA]</scope>
</reference>
<gene>
    <name evidence="3" type="ORF">Adt_18731</name>
</gene>
<organism evidence="3 4">
    <name type="scientific">Abeliophyllum distichum</name>
    <dbReference type="NCBI Taxonomy" id="126358"/>
    <lineage>
        <taxon>Eukaryota</taxon>
        <taxon>Viridiplantae</taxon>
        <taxon>Streptophyta</taxon>
        <taxon>Embryophyta</taxon>
        <taxon>Tracheophyta</taxon>
        <taxon>Spermatophyta</taxon>
        <taxon>Magnoliopsida</taxon>
        <taxon>eudicotyledons</taxon>
        <taxon>Gunneridae</taxon>
        <taxon>Pentapetalae</taxon>
        <taxon>asterids</taxon>
        <taxon>lamiids</taxon>
        <taxon>Lamiales</taxon>
        <taxon>Oleaceae</taxon>
        <taxon>Forsythieae</taxon>
        <taxon>Abeliophyllum</taxon>
    </lineage>
</organism>
<keyword evidence="4" id="KW-1185">Reference proteome</keyword>
<sequence length="387" mass="43641">MPRQKMAAKRPRRERPPSSSSSKEEDPQSKRFDRCPIQIGKNVDLASFTFDAPSFHIEDLFVGIGWVGIFTLADKIYPSLVKDFYKKMIFSPGTEITCSIKNKRIKITRAIIHSLLHLEDGGISLYTTKTIPHFEEYDLVEACRHVTGKHFDAPSHLSSNQLTLTCRVLHNIIAHIIVPQKGHHDEVNHYDVFLLDSILLGRKLEFRYIMIQHMNYVLSGTRPKALPYGIILTKIFEHFGVSFHDSVALLPKATDTINTLSLKRMKFFKENGQWVAKSKGFDDESGPSTLPFEDEDMDADEDAPPSSPPRPRSHRPSSSTSSFTEDHFNLLNGRIDLLTSSVDGLHHTANELRLTMGTLQQSVDGMTSLLRALHSQLDAMAPPPPET</sequence>
<dbReference type="AlphaFoldDB" id="A0ABD1TK67"/>
<feature type="domain" description="Putative plant transposon protein" evidence="2">
    <location>
        <begin position="65"/>
        <end position="241"/>
    </location>
</feature>
<dbReference type="Pfam" id="PF20167">
    <property type="entry name" value="Transposase_32"/>
    <property type="match status" value="1"/>
</dbReference>
<name>A0ABD1TK67_9LAMI</name>